<keyword evidence="7" id="KW-0966">Cell projection</keyword>
<dbReference type="InterPro" id="IPR001029">
    <property type="entry name" value="Flagellin_N"/>
</dbReference>
<dbReference type="PANTHER" id="PTHR42792:SF2">
    <property type="entry name" value="FLAGELLIN"/>
    <property type="match status" value="1"/>
</dbReference>
<dbReference type="GO" id="GO:0009288">
    <property type="term" value="C:bacterial-type flagellum"/>
    <property type="evidence" value="ECO:0007669"/>
    <property type="project" value="UniProtKB-SubCell"/>
</dbReference>
<dbReference type="Pfam" id="PF07196">
    <property type="entry name" value="Flagellin_IN"/>
    <property type="match status" value="1"/>
</dbReference>
<sequence length="494" mass="49477">MALSVNTNVTSLTVQKNLNKAGDALSTSMTRLSSGLKINSAKDDAAGLQMANRLTSQTKGMTVAIANANNGSSIAQTAEGAMQESTNILQRLRELALQASNGDKSADDRAALQQEFTAKTGELTRIAQTTTFGGRNILDGSFQNQSFQVGADANQAISFGMSDISAASLKGTSSEATVAGTKTSLSASVTGQAVSFPGAGSPVVAGLVSAADIKINGTTVKFTATMASVEDLADEINKATADAAGPPAVVGTGVTAAASADGTRLELTSADGKAIKLENGDGAAGAGALAKVGLTAGTSAPKLADASSINLNGTDIKFAAGSTMADVVSSINSASTGVTASLKDDGTLSLFSTKDIKVGNGGTASGLKELGLDGAVTATNKGVTAAISQESSVADLSILDANSAQKTIQALSGAIEQIDTQRAALGAVQNRFDSTVANLQSISENSTAALGRVQDTDFASEAAQLTKQQTLQQASTAILSQANQLPSAVMKLLQ</sequence>
<dbReference type="InterPro" id="IPR001492">
    <property type="entry name" value="Flagellin"/>
</dbReference>
<dbReference type="AlphaFoldDB" id="A0A6L5I052"/>
<gene>
    <name evidence="7" type="ORF">GHO27_25510</name>
</gene>
<feature type="domain" description="Flagellin N-terminal" evidence="5">
    <location>
        <begin position="5"/>
        <end position="142"/>
    </location>
</feature>
<evidence type="ECO:0000256" key="1">
    <source>
        <dbReference type="ARBA" id="ARBA00005709"/>
    </source>
</evidence>
<dbReference type="PRINTS" id="PR00207">
    <property type="entry name" value="FLAGELLIN"/>
</dbReference>
<reference evidence="7 8" key="1">
    <citation type="submission" date="2019-10" db="EMBL/GenBank/DDBJ databases">
        <title>Evaluation of single-gene subtyping targets for Pseudomonas.</title>
        <authorList>
            <person name="Reichler S.J."/>
            <person name="Orsi R.H."/>
            <person name="Wiedmann M."/>
            <person name="Martin N.H."/>
            <person name="Murphy S.I."/>
        </authorList>
    </citation>
    <scope>NUCLEOTIDE SEQUENCE [LARGE SCALE GENOMIC DNA]</scope>
    <source>
        <strain evidence="7 8">FSL R10-1637</strain>
    </source>
</reference>
<dbReference type="Gene3D" id="1.20.1330.10">
    <property type="entry name" value="f41 fragment of flagellin, N-terminal domain"/>
    <property type="match status" value="1"/>
</dbReference>
<evidence type="ECO:0000259" key="5">
    <source>
        <dbReference type="Pfam" id="PF00669"/>
    </source>
</evidence>
<protein>
    <recommendedName>
        <fullName evidence="4">Flagellin</fullName>
    </recommendedName>
</protein>
<dbReference type="Gene3D" id="2.170.280.10">
    <property type="entry name" value="f41 fragment of flagellin, middle domain"/>
    <property type="match status" value="1"/>
</dbReference>
<dbReference type="PANTHER" id="PTHR42792">
    <property type="entry name" value="FLAGELLIN"/>
    <property type="match status" value="1"/>
</dbReference>
<keyword evidence="2 4" id="KW-0964">Secreted</keyword>
<dbReference type="Pfam" id="PF00669">
    <property type="entry name" value="Flagellin_N"/>
    <property type="match status" value="1"/>
</dbReference>
<dbReference type="Gene3D" id="6.10.10.10">
    <property type="entry name" value="Flagellar export chaperone, C-terminal domain"/>
    <property type="match status" value="1"/>
</dbReference>
<dbReference type="GO" id="GO:0005576">
    <property type="term" value="C:extracellular region"/>
    <property type="evidence" value="ECO:0007669"/>
    <property type="project" value="UniProtKB-SubCell"/>
</dbReference>
<dbReference type="EMBL" id="WIVU01000085">
    <property type="protein sequence ID" value="MQU09016.1"/>
    <property type="molecule type" value="Genomic_DNA"/>
</dbReference>
<comment type="caution">
    <text evidence="7">The sequence shown here is derived from an EMBL/GenBank/DDBJ whole genome shotgun (WGS) entry which is preliminary data.</text>
</comment>
<dbReference type="InterPro" id="IPR046358">
    <property type="entry name" value="Flagellin_C"/>
</dbReference>
<dbReference type="Gene3D" id="2.30.220.10">
    <property type="entry name" value="f41 fragment of flagellin, C-terminal domain"/>
    <property type="match status" value="1"/>
</dbReference>
<keyword evidence="7" id="KW-0282">Flagellum</keyword>
<evidence type="ECO:0000256" key="2">
    <source>
        <dbReference type="ARBA" id="ARBA00022525"/>
    </source>
</evidence>
<evidence type="ECO:0000256" key="4">
    <source>
        <dbReference type="RuleBase" id="RU362073"/>
    </source>
</evidence>
<comment type="similarity">
    <text evidence="1 4">Belongs to the bacterial flagellin family.</text>
</comment>
<name>A0A6L5I052_9PSED</name>
<dbReference type="GO" id="GO:0005198">
    <property type="term" value="F:structural molecule activity"/>
    <property type="evidence" value="ECO:0007669"/>
    <property type="project" value="UniProtKB-UniRule"/>
</dbReference>
<evidence type="ECO:0000313" key="7">
    <source>
        <dbReference type="EMBL" id="MQU09016.1"/>
    </source>
</evidence>
<keyword evidence="7" id="KW-0969">Cilium</keyword>
<dbReference type="RefSeq" id="WP_153375825.1">
    <property type="nucleotide sequence ID" value="NZ_WIVU01000085.1"/>
</dbReference>
<feature type="domain" description="Flagellin C-terminal" evidence="6">
    <location>
        <begin position="408"/>
        <end position="493"/>
    </location>
</feature>
<comment type="function">
    <text evidence="4">Flagellin is the subunit protein which polymerizes to form the filaments of bacterial flagella.</text>
</comment>
<organism evidence="7 8">
    <name type="scientific">Pseudomonas helleri</name>
    <dbReference type="NCBI Taxonomy" id="1608996"/>
    <lineage>
        <taxon>Bacteria</taxon>
        <taxon>Pseudomonadati</taxon>
        <taxon>Pseudomonadota</taxon>
        <taxon>Gammaproteobacteria</taxon>
        <taxon>Pseudomonadales</taxon>
        <taxon>Pseudomonadaceae</taxon>
        <taxon>Pseudomonas</taxon>
    </lineage>
</organism>
<dbReference type="InterPro" id="IPR010810">
    <property type="entry name" value="Flagellin_hook_IN_motif"/>
</dbReference>
<accession>A0A6L5I052</accession>
<comment type="subcellular location">
    <subcellularLocation>
        <location evidence="4">Secreted</location>
    </subcellularLocation>
    <subcellularLocation>
        <location evidence="4">Bacterial flagellum</location>
    </subcellularLocation>
</comment>
<evidence type="ECO:0000313" key="8">
    <source>
        <dbReference type="Proteomes" id="UP000478064"/>
    </source>
</evidence>
<dbReference type="SUPFAM" id="SSF64518">
    <property type="entry name" value="Phase 1 flagellin"/>
    <property type="match status" value="1"/>
</dbReference>
<dbReference type="Pfam" id="PF00700">
    <property type="entry name" value="Flagellin_C"/>
    <property type="match status" value="1"/>
</dbReference>
<evidence type="ECO:0000259" key="6">
    <source>
        <dbReference type="Pfam" id="PF00700"/>
    </source>
</evidence>
<keyword evidence="3 4" id="KW-0975">Bacterial flagellum</keyword>
<proteinExistence type="inferred from homology"/>
<evidence type="ECO:0000256" key="3">
    <source>
        <dbReference type="ARBA" id="ARBA00023143"/>
    </source>
</evidence>
<dbReference type="InterPro" id="IPR042187">
    <property type="entry name" value="Flagellin_C_sub2"/>
</dbReference>
<dbReference type="Proteomes" id="UP000478064">
    <property type="component" value="Unassembled WGS sequence"/>
</dbReference>